<dbReference type="RefSeq" id="WP_014686486.1">
    <property type="nucleotide sequence ID" value="NC_017791.1"/>
</dbReference>
<evidence type="ECO:0000313" key="2">
    <source>
        <dbReference type="Proteomes" id="UP000007575"/>
    </source>
</evidence>
<geneLocation type="plasmid" evidence="1 2">
    <name>P2</name>
</geneLocation>
<dbReference type="EMBL" id="CP002193">
    <property type="protein sequence ID" value="AFD27390.1"/>
    <property type="molecule type" value="Genomic_DNA"/>
</dbReference>
<gene>
    <name evidence="1" type="ordered locus">DGo_PB0121</name>
</gene>
<sequence length="112" mass="12015">MKPSPDSLPIVLQARNDKPHDVTLVLEPWGEEVVLLSGVTVTVTVHGVRAQEVEFVWGEQDVTLFVAPGSTVEVADEQGVQVLELALPVPGLPEGMSTRAFVSQVLTGEDQT</sequence>
<accession>H8H1J3</accession>
<proteinExistence type="predicted"/>
<protein>
    <submittedName>
        <fullName evidence="1">Uncharacterized protein</fullName>
    </submittedName>
</protein>
<dbReference type="AlphaFoldDB" id="H8H1J3"/>
<keyword evidence="2" id="KW-1185">Reference proteome</keyword>
<keyword evidence="1" id="KW-0614">Plasmid</keyword>
<dbReference type="HOGENOM" id="CLU_2141794_0_0_0"/>
<reference evidence="1 2" key="1">
    <citation type="journal article" date="2012" name="PLoS ONE">
        <title>Genome sequence and transcriptome analysis of the radioresistant bacterium Deinococcus gobiensis: insights into the extreme environmental adaptations.</title>
        <authorList>
            <person name="Yuan M."/>
            <person name="Chen M."/>
            <person name="Zhang W."/>
            <person name="Lu W."/>
            <person name="Wang J."/>
            <person name="Yang M."/>
            <person name="Zhao P."/>
            <person name="Tang R."/>
            <person name="Li X."/>
            <person name="Hao Y."/>
            <person name="Zhou Z."/>
            <person name="Zhan Y."/>
            <person name="Yu H."/>
            <person name="Teng C."/>
            <person name="Yan Y."/>
            <person name="Ping S."/>
            <person name="Wang Y."/>
            <person name="Lin M."/>
        </authorList>
    </citation>
    <scope>NUCLEOTIDE SEQUENCE [LARGE SCALE GENOMIC DNA]</scope>
    <source>
        <strain evidence="2">DSM 21396 / JCM 16679 / CGMCC 1.7299 / I-0</strain>
        <plasmid evidence="1">P2</plasmid>
    </source>
</reference>
<dbReference type="KEGG" id="dgo:DGo_PB0121"/>
<name>H8H1J3_DEIGI</name>
<organism evidence="1 2">
    <name type="scientific">Deinococcus gobiensis (strain DSM 21396 / JCM 16679 / CGMCC 1.7299 / I-0)</name>
    <dbReference type="NCBI Taxonomy" id="745776"/>
    <lineage>
        <taxon>Bacteria</taxon>
        <taxon>Thermotogati</taxon>
        <taxon>Deinococcota</taxon>
        <taxon>Deinococci</taxon>
        <taxon>Deinococcales</taxon>
        <taxon>Deinococcaceae</taxon>
        <taxon>Deinococcus</taxon>
    </lineage>
</organism>
<dbReference type="OrthoDB" id="70600at2"/>
<dbReference type="Proteomes" id="UP000007575">
    <property type="component" value="Plasmid P2"/>
</dbReference>
<evidence type="ECO:0000313" key="1">
    <source>
        <dbReference type="EMBL" id="AFD27390.1"/>
    </source>
</evidence>